<dbReference type="AlphaFoldDB" id="A0AAV3U3G8"/>
<dbReference type="EMBL" id="BAABLX010000024">
    <property type="protein sequence ID" value="GAA4945468.1"/>
    <property type="molecule type" value="Genomic_DNA"/>
</dbReference>
<dbReference type="RefSeq" id="WP_345422706.1">
    <property type="nucleotide sequence ID" value="NZ_AP031496.1"/>
</dbReference>
<comment type="caution">
    <text evidence="1">The sequence shown here is derived from an EMBL/GenBank/DDBJ whole genome shotgun (WGS) entry which is preliminary data.</text>
</comment>
<gene>
    <name evidence="1" type="ORF">GCM10025791_25790</name>
</gene>
<keyword evidence="2" id="KW-1185">Reference proteome</keyword>
<dbReference type="Proteomes" id="UP001409585">
    <property type="component" value="Unassembled WGS sequence"/>
</dbReference>
<evidence type="ECO:0000313" key="1">
    <source>
        <dbReference type="EMBL" id="GAA4945468.1"/>
    </source>
</evidence>
<organism evidence="1 2">
    <name type="scientific">Halioxenophilus aromaticivorans</name>
    <dbReference type="NCBI Taxonomy" id="1306992"/>
    <lineage>
        <taxon>Bacteria</taxon>
        <taxon>Pseudomonadati</taxon>
        <taxon>Pseudomonadota</taxon>
        <taxon>Gammaproteobacteria</taxon>
        <taxon>Alteromonadales</taxon>
        <taxon>Alteromonadaceae</taxon>
        <taxon>Halioxenophilus</taxon>
    </lineage>
</organism>
<accession>A0AAV3U3G8</accession>
<protein>
    <submittedName>
        <fullName evidence="1">Uncharacterized protein</fullName>
    </submittedName>
</protein>
<sequence>MKLSYYIIRGRGGDGQKFQLAKLEDESGNNFKGQYDMARHFGSEAELKSYIASDVVKQDESSFELAAMVI</sequence>
<name>A0AAV3U3G8_9ALTE</name>
<proteinExistence type="predicted"/>
<evidence type="ECO:0000313" key="2">
    <source>
        <dbReference type="Proteomes" id="UP001409585"/>
    </source>
</evidence>
<reference evidence="2" key="1">
    <citation type="journal article" date="2019" name="Int. J. Syst. Evol. Microbiol.">
        <title>The Global Catalogue of Microorganisms (GCM) 10K type strain sequencing project: providing services to taxonomists for standard genome sequencing and annotation.</title>
        <authorList>
            <consortium name="The Broad Institute Genomics Platform"/>
            <consortium name="The Broad Institute Genome Sequencing Center for Infectious Disease"/>
            <person name="Wu L."/>
            <person name="Ma J."/>
        </authorList>
    </citation>
    <scope>NUCLEOTIDE SEQUENCE [LARGE SCALE GENOMIC DNA]</scope>
    <source>
        <strain evidence="2">JCM 19134</strain>
    </source>
</reference>